<dbReference type="Proteomes" id="UP000612893">
    <property type="component" value="Unassembled WGS sequence"/>
</dbReference>
<feature type="domain" description="Transcription regulator AsnC/Lrp ligand binding" evidence="1">
    <location>
        <begin position="5"/>
        <end position="74"/>
    </location>
</feature>
<keyword evidence="3" id="KW-1185">Reference proteome</keyword>
<evidence type="ECO:0000313" key="3">
    <source>
        <dbReference type="Proteomes" id="UP000612893"/>
    </source>
</evidence>
<dbReference type="InterPro" id="IPR011008">
    <property type="entry name" value="Dimeric_a/b-barrel"/>
</dbReference>
<dbReference type="Gene3D" id="3.30.70.920">
    <property type="match status" value="1"/>
</dbReference>
<dbReference type="InterPro" id="IPR019887">
    <property type="entry name" value="Tscrpt_reg_AsnC/Lrp_C"/>
</dbReference>
<accession>A0A934KB69</accession>
<dbReference type="RefSeq" id="WP_338203686.1">
    <property type="nucleotide sequence ID" value="NZ_JAEKNR010000180.1"/>
</dbReference>
<evidence type="ECO:0000313" key="2">
    <source>
        <dbReference type="EMBL" id="MBJ7600016.1"/>
    </source>
</evidence>
<evidence type="ECO:0000259" key="1">
    <source>
        <dbReference type="Pfam" id="PF01037"/>
    </source>
</evidence>
<protein>
    <submittedName>
        <fullName evidence="2">Lrp/AsnC ligand binding domain-containing protein</fullName>
    </submittedName>
</protein>
<gene>
    <name evidence="2" type="ORF">JF922_18305</name>
</gene>
<sequence length="75" mass="8109">MRAYVLVNATPGRSLELARRIRDVQGVRAADAITGEYDVVVTCESPDINALGKLIVEGIQRLDGVHKTTTCLVVT</sequence>
<comment type="caution">
    <text evidence="2">The sequence shown here is derived from an EMBL/GenBank/DDBJ whole genome shotgun (WGS) entry which is preliminary data.</text>
</comment>
<dbReference type="EMBL" id="JAEKNR010000180">
    <property type="protein sequence ID" value="MBJ7600016.1"/>
    <property type="molecule type" value="Genomic_DNA"/>
</dbReference>
<dbReference type="AlphaFoldDB" id="A0A934KB69"/>
<organism evidence="2 3">
    <name type="scientific">Candidatus Nephthysia bennettiae</name>
    <dbReference type="NCBI Taxonomy" id="3127016"/>
    <lineage>
        <taxon>Bacteria</taxon>
        <taxon>Bacillati</taxon>
        <taxon>Candidatus Dormiibacterota</taxon>
        <taxon>Candidatus Dormibacteria</taxon>
        <taxon>Candidatus Dormibacterales</taxon>
        <taxon>Candidatus Dormibacteraceae</taxon>
        <taxon>Candidatus Nephthysia</taxon>
    </lineage>
</organism>
<dbReference type="Pfam" id="PF01037">
    <property type="entry name" value="AsnC_trans_reg"/>
    <property type="match status" value="1"/>
</dbReference>
<dbReference type="SUPFAM" id="SSF54909">
    <property type="entry name" value="Dimeric alpha+beta barrel"/>
    <property type="match status" value="1"/>
</dbReference>
<reference evidence="2" key="1">
    <citation type="submission" date="2020-10" db="EMBL/GenBank/DDBJ databases">
        <title>Ca. Dormibacterota MAGs.</title>
        <authorList>
            <person name="Montgomery K."/>
        </authorList>
    </citation>
    <scope>NUCLEOTIDE SEQUENCE [LARGE SCALE GENOMIC DNA]</scope>
    <source>
        <strain evidence="2">SC8812_S17_10</strain>
    </source>
</reference>
<name>A0A934KB69_9BACT</name>
<proteinExistence type="predicted"/>